<keyword evidence="2" id="KW-0812">Transmembrane</keyword>
<evidence type="ECO:0000256" key="1">
    <source>
        <dbReference type="SAM" id="MobiDB-lite"/>
    </source>
</evidence>
<keyword evidence="2" id="KW-0472">Membrane</keyword>
<accession>I4LYG1</accession>
<gene>
    <name evidence="3" type="ORF">CGSMWGv1500E_05446</name>
</gene>
<dbReference type="PATRIC" id="fig|698957.3.peg.1052"/>
<name>I4LYG1_GARVA</name>
<protein>
    <submittedName>
        <fullName evidence="3">Uncharacterized protein</fullName>
    </submittedName>
</protein>
<keyword evidence="2" id="KW-1133">Transmembrane helix</keyword>
<evidence type="ECO:0000313" key="3">
    <source>
        <dbReference type="EMBL" id="EIK82001.1"/>
    </source>
</evidence>
<reference evidence="3 4" key="1">
    <citation type="journal article" date="2012" name="J. Bacteriol.">
        <title>Comparative Genomic Analyses of 17 Clinical Isolates of Gardnerella vaginalis Provide Evidence of Multiple Genetically Isolated Clades Consistent with Subspeciation into Genovars.</title>
        <authorList>
            <person name="Ahmed A."/>
            <person name="Earl J."/>
            <person name="Retchless A."/>
            <person name="Hillier S."/>
            <person name="Rabe L."/>
            <person name="Cherpes T."/>
            <person name="Powell E."/>
            <person name="Janto B."/>
            <person name="Eutsey R."/>
            <person name="Hiller N.L."/>
            <person name="Boissy R."/>
            <person name="Dahlgreen M."/>
            <person name="Hall B."/>
            <person name="Costerton J."/>
            <person name="Post J.C."/>
            <person name="Hu F."/>
            <person name="Ehrlich G."/>
        </authorList>
    </citation>
    <scope>NUCLEOTIDE SEQUENCE [LARGE SCALE GENOMIC DNA]</scope>
    <source>
        <strain evidence="3 4">1500E</strain>
    </source>
</reference>
<evidence type="ECO:0000256" key="2">
    <source>
        <dbReference type="SAM" id="Phobius"/>
    </source>
</evidence>
<feature type="region of interest" description="Disordered" evidence="1">
    <location>
        <begin position="60"/>
        <end position="111"/>
    </location>
</feature>
<feature type="compositionally biased region" description="Basic and acidic residues" evidence="1">
    <location>
        <begin position="73"/>
        <end position="94"/>
    </location>
</feature>
<organism evidence="3 4">
    <name type="scientific">Gardnerella vaginalis 1500E</name>
    <dbReference type="NCBI Taxonomy" id="698957"/>
    <lineage>
        <taxon>Bacteria</taxon>
        <taxon>Bacillati</taxon>
        <taxon>Actinomycetota</taxon>
        <taxon>Actinomycetes</taxon>
        <taxon>Bifidobacteriales</taxon>
        <taxon>Bifidobacteriaceae</taxon>
        <taxon>Gardnerella</taxon>
    </lineage>
</organism>
<feature type="transmembrane region" description="Helical" evidence="2">
    <location>
        <begin position="31"/>
        <end position="51"/>
    </location>
</feature>
<sequence>MGVKSVKRGHKVSLDASASNAIARAVDTRKVAAFTIGAAGVLAGAALAFSVTPANTAMAAEEKDSQVVQSDAQKGEPHKHEQQANDKQSSDKQIQKKNVTETPKNQMGGGVCLLRRMLSRLK</sequence>
<dbReference type="RefSeq" id="WP_004129305.1">
    <property type="nucleotide sequence ID" value="NZ_ADES01000020.1"/>
</dbReference>
<proteinExistence type="predicted"/>
<evidence type="ECO:0000313" key="4">
    <source>
        <dbReference type="Proteomes" id="UP000032875"/>
    </source>
</evidence>
<comment type="caution">
    <text evidence="3">The sequence shown here is derived from an EMBL/GenBank/DDBJ whole genome shotgun (WGS) entry which is preliminary data.</text>
</comment>
<dbReference type="AlphaFoldDB" id="I4LYG1"/>
<dbReference type="Proteomes" id="UP000032875">
    <property type="component" value="Unassembled WGS sequence"/>
</dbReference>
<dbReference type="EMBL" id="ADES01000020">
    <property type="protein sequence ID" value="EIK82001.1"/>
    <property type="molecule type" value="Genomic_DNA"/>
</dbReference>